<dbReference type="PANTHER" id="PTHR43424:SF1">
    <property type="entry name" value="LOCUS PUTATIVE PROTEIN 1-RELATED"/>
    <property type="match status" value="1"/>
</dbReference>
<feature type="transmembrane region" description="Helical" evidence="5">
    <location>
        <begin position="371"/>
        <end position="389"/>
    </location>
</feature>
<dbReference type="EMBL" id="CP011213">
    <property type="protein sequence ID" value="AKM82185.1"/>
    <property type="molecule type" value="Genomic_DNA"/>
</dbReference>
<feature type="transmembrane region" description="Helical" evidence="5">
    <location>
        <begin position="395"/>
        <end position="416"/>
    </location>
</feature>
<dbReference type="InterPro" id="IPR002797">
    <property type="entry name" value="Polysacc_synth"/>
</dbReference>
<evidence type="ECO:0000256" key="4">
    <source>
        <dbReference type="ARBA" id="ARBA00023136"/>
    </source>
</evidence>
<name>A0A0G4B3N8_9BACT</name>
<evidence type="ECO:0000256" key="2">
    <source>
        <dbReference type="ARBA" id="ARBA00022692"/>
    </source>
</evidence>
<dbReference type="GO" id="GO:0016020">
    <property type="term" value="C:membrane"/>
    <property type="evidence" value="ECO:0007669"/>
    <property type="project" value="UniProtKB-SubCell"/>
</dbReference>
<protein>
    <submittedName>
        <fullName evidence="6">Polysaccharide biosynthesis protein</fullName>
    </submittedName>
</protein>
<keyword evidence="4 5" id="KW-0472">Membrane</keyword>
<dbReference type="PANTHER" id="PTHR43424">
    <property type="entry name" value="LOCUS PUTATIVE PROTEIN 1-RELATED"/>
    <property type="match status" value="1"/>
</dbReference>
<sequence>MSLTRKVAYNTIVQIVGKVITTLISLVLVASLTRHLGVSGFGQYTTIFAYLAFFGVFADFGFFWIFVREIAKPDADIDKATSNILTLRTVVGIAVFGLATLIAIFVPQYDGFRLGIGITALASLFQALNSTYVGVFQNKLRMDKAAMTDVIGRAVILILTLYLIKQNYGLNLILWAYAIGNMINFFASAYLGKIYVHFRPTFDFKYWWELFRQAVPMGIVLVLGLIYFKIDSVMLSLMKTSTDIGIYGPPYKVLEIFQFLPAIFMGNVFPIMTRYILTKDERLQNVLQKAFDFLTILGWPLVVGTIFTATRIIRIVAGQEFVTAHTIPPVLGLPATSPTALQILVCAVGLSFISYMFGYLVIALGKQSKMIWPYVILVFFNVIANFILIPHYSYIGAAAVTVMTEILVLVFSWRVAHKYLEIKLSLVILWKVLFASVFLGVFLYFTADSLNIILLMVLAALVYGVALYAVGGINQEMFTSLLPGKKTETE</sequence>
<feature type="transmembrane region" description="Helical" evidence="5">
    <location>
        <begin position="428"/>
        <end position="446"/>
    </location>
</feature>
<dbReference type="Pfam" id="PF01943">
    <property type="entry name" value="Polysacc_synt"/>
    <property type="match status" value="1"/>
</dbReference>
<evidence type="ECO:0000256" key="5">
    <source>
        <dbReference type="SAM" id="Phobius"/>
    </source>
</evidence>
<proteinExistence type="predicted"/>
<comment type="subcellular location">
    <subcellularLocation>
        <location evidence="1">Membrane</location>
        <topology evidence="1">Multi-pass membrane protein</topology>
    </subcellularLocation>
</comment>
<evidence type="ECO:0000256" key="1">
    <source>
        <dbReference type="ARBA" id="ARBA00004141"/>
    </source>
</evidence>
<feature type="transmembrane region" description="Helical" evidence="5">
    <location>
        <begin position="170"/>
        <end position="190"/>
    </location>
</feature>
<dbReference type="Proteomes" id="UP000035648">
    <property type="component" value="Chromosome"/>
</dbReference>
<dbReference type="STRING" id="1618337.UT28_C0001G0376"/>
<dbReference type="AlphaFoldDB" id="A0A0G4B3N8"/>
<organism evidence="6 7">
    <name type="scientific">Berkelbacteria bacterium GW2011_GWE1_39_12</name>
    <dbReference type="NCBI Taxonomy" id="1618337"/>
    <lineage>
        <taxon>Bacteria</taxon>
        <taxon>Candidatus Berkelbacteria</taxon>
    </lineage>
</organism>
<feature type="transmembrane region" description="Helical" evidence="5">
    <location>
        <begin position="12"/>
        <end position="32"/>
    </location>
</feature>
<dbReference type="InterPro" id="IPR052556">
    <property type="entry name" value="PolySynth_Transporter"/>
</dbReference>
<evidence type="ECO:0000256" key="3">
    <source>
        <dbReference type="ARBA" id="ARBA00022989"/>
    </source>
</evidence>
<feature type="transmembrane region" description="Helical" evidence="5">
    <location>
        <begin position="290"/>
        <end position="313"/>
    </location>
</feature>
<feature type="transmembrane region" description="Helical" evidence="5">
    <location>
        <begin position="452"/>
        <end position="470"/>
    </location>
</feature>
<feature type="transmembrane region" description="Helical" evidence="5">
    <location>
        <begin position="145"/>
        <end position="164"/>
    </location>
</feature>
<keyword evidence="3 5" id="KW-1133">Transmembrane helix</keyword>
<gene>
    <name evidence="6" type="ORF">UT28_C0001G0376</name>
</gene>
<evidence type="ECO:0000313" key="6">
    <source>
        <dbReference type="EMBL" id="AKM82185.1"/>
    </source>
</evidence>
<evidence type="ECO:0000313" key="7">
    <source>
        <dbReference type="Proteomes" id="UP000035648"/>
    </source>
</evidence>
<feature type="transmembrane region" description="Helical" evidence="5">
    <location>
        <begin position="210"/>
        <end position="230"/>
    </location>
</feature>
<feature type="transmembrane region" description="Helical" evidence="5">
    <location>
        <begin position="44"/>
        <end position="67"/>
    </location>
</feature>
<reference evidence="6 7" key="1">
    <citation type="journal article" date="2015" name="Nature">
        <title>rRNA introns, odd ribosomes, and small enigmatic genomes across a large radiation of phyla.</title>
        <authorList>
            <person name="Brown C.T."/>
            <person name="Hug L.A."/>
            <person name="Thomas B.C."/>
            <person name="Sharon I."/>
            <person name="Castelle C.J."/>
            <person name="Singh A."/>
            <person name="Wilkins M.J."/>
            <person name="Williams K.H."/>
            <person name="Banfield J.F."/>
        </authorList>
    </citation>
    <scope>NUCLEOTIDE SEQUENCE [LARGE SCALE GENOMIC DNA]</scope>
</reference>
<feature type="transmembrane region" description="Helical" evidence="5">
    <location>
        <begin position="112"/>
        <end position="133"/>
    </location>
</feature>
<dbReference type="KEGG" id="bbgw:UT28_C0001G0376"/>
<feature type="transmembrane region" description="Helical" evidence="5">
    <location>
        <begin position="87"/>
        <end position="106"/>
    </location>
</feature>
<feature type="transmembrane region" description="Helical" evidence="5">
    <location>
        <begin position="256"/>
        <end position="278"/>
    </location>
</feature>
<keyword evidence="2 5" id="KW-0812">Transmembrane</keyword>
<accession>A0A0G4B3N8</accession>
<feature type="transmembrane region" description="Helical" evidence="5">
    <location>
        <begin position="340"/>
        <end position="364"/>
    </location>
</feature>
<dbReference type="CDD" id="cd13128">
    <property type="entry name" value="MATE_Wzx_like"/>
    <property type="match status" value="1"/>
</dbReference>